<accession>A0A6I0F5X1</accession>
<dbReference type="InterPro" id="IPR035985">
    <property type="entry name" value="Ubiquitin-activating_enz"/>
</dbReference>
<dbReference type="OrthoDB" id="9804150at2"/>
<gene>
    <name evidence="2" type="ORF">F8154_03045</name>
</gene>
<dbReference type="GO" id="GO:0008641">
    <property type="term" value="F:ubiquitin-like modifier activating enzyme activity"/>
    <property type="evidence" value="ECO:0007669"/>
    <property type="project" value="InterPro"/>
</dbReference>
<comment type="caution">
    <text evidence="2">The sequence shown here is derived from an EMBL/GenBank/DDBJ whole genome shotgun (WGS) entry which is preliminary data.</text>
</comment>
<dbReference type="RefSeq" id="WP_151860116.1">
    <property type="nucleotide sequence ID" value="NZ_WBZC01000010.1"/>
</dbReference>
<feature type="domain" description="THIF-type NAD/FAD binding fold" evidence="1">
    <location>
        <begin position="10"/>
        <end position="250"/>
    </location>
</feature>
<evidence type="ECO:0000313" key="3">
    <source>
        <dbReference type="Proteomes" id="UP000432715"/>
    </source>
</evidence>
<sequence length="254" mass="27744">MALHGFSRSELLLGTDGLDKLAKSKVAIFGVGGVGTFAVEALARSAVGSFVLVDDDDICLTNLNRQIHATIKTIGKPKVEAMKERILDINPKAEVITFKKLYNSESADTLLSSDYDYVIDAIDMVSAKLDLIERCKNQLNIPIISSMGAGNKLDPSLFEVTDIYSTSICPLAKVMRKELKKRGVKELKVVYSKEEPIKPLKLNSDCKVDCICPNKDRTCTVRHQIPGSVSFVPSAVGLIIASVVVRDLLGIYIK</sequence>
<proteinExistence type="predicted"/>
<evidence type="ECO:0000259" key="1">
    <source>
        <dbReference type="Pfam" id="PF00899"/>
    </source>
</evidence>
<dbReference type="Pfam" id="PF00899">
    <property type="entry name" value="ThiF"/>
    <property type="match status" value="1"/>
</dbReference>
<dbReference type="PANTHER" id="PTHR43267:SF1">
    <property type="entry name" value="TRNA THREONYLCARBAMOYLADENOSINE DEHYDRATASE"/>
    <property type="match status" value="1"/>
</dbReference>
<dbReference type="Proteomes" id="UP000432715">
    <property type="component" value="Unassembled WGS sequence"/>
</dbReference>
<dbReference type="InterPro" id="IPR000594">
    <property type="entry name" value="ThiF_NAD_FAD-bd"/>
</dbReference>
<dbReference type="Gene3D" id="3.40.50.720">
    <property type="entry name" value="NAD(P)-binding Rossmann-like Domain"/>
    <property type="match status" value="1"/>
</dbReference>
<organism evidence="2 3">
    <name type="scientific">Alkaliphilus pronyensis</name>
    <dbReference type="NCBI Taxonomy" id="1482732"/>
    <lineage>
        <taxon>Bacteria</taxon>
        <taxon>Bacillati</taxon>
        <taxon>Bacillota</taxon>
        <taxon>Clostridia</taxon>
        <taxon>Peptostreptococcales</taxon>
        <taxon>Natronincolaceae</taxon>
        <taxon>Alkaliphilus</taxon>
    </lineage>
</organism>
<dbReference type="FunFam" id="3.40.50.720:FF:000141">
    <property type="entry name" value="tRNA threonylcarbamoyladenosine dehydratase"/>
    <property type="match status" value="1"/>
</dbReference>
<dbReference type="AlphaFoldDB" id="A0A6I0F5X1"/>
<reference evidence="2 3" key="1">
    <citation type="submission" date="2019-10" db="EMBL/GenBank/DDBJ databases">
        <title>Alkaliphilus serpentinus sp. nov. and Alkaliphilus pronyensis sp. nov., two novel anaerobic alkaliphilic species isolated from the serpentinized-hosted hydrothermal field of the Prony Bay (New Caledonia).</title>
        <authorList>
            <person name="Postec A."/>
        </authorList>
    </citation>
    <scope>NUCLEOTIDE SEQUENCE [LARGE SCALE GENOMIC DNA]</scope>
    <source>
        <strain evidence="2 3">LacV</strain>
    </source>
</reference>
<name>A0A6I0F5X1_9FIRM</name>
<dbReference type="SUPFAM" id="SSF69572">
    <property type="entry name" value="Activating enzymes of the ubiquitin-like proteins"/>
    <property type="match status" value="1"/>
</dbReference>
<dbReference type="GO" id="GO:0061503">
    <property type="term" value="F:tRNA threonylcarbamoyladenosine dehydratase"/>
    <property type="evidence" value="ECO:0007669"/>
    <property type="project" value="TreeGrafter"/>
</dbReference>
<dbReference type="PANTHER" id="PTHR43267">
    <property type="entry name" value="TRNA THREONYLCARBAMOYLADENOSINE DEHYDRATASE"/>
    <property type="match status" value="1"/>
</dbReference>
<protein>
    <submittedName>
        <fullName evidence="2">tRNA threonylcarbamoyladenosine dehydratase</fullName>
    </submittedName>
</protein>
<evidence type="ECO:0000313" key="2">
    <source>
        <dbReference type="EMBL" id="KAB3537285.1"/>
    </source>
</evidence>
<dbReference type="GO" id="GO:0061504">
    <property type="term" value="P:cyclic threonylcarbamoyladenosine biosynthetic process"/>
    <property type="evidence" value="ECO:0007669"/>
    <property type="project" value="TreeGrafter"/>
</dbReference>
<dbReference type="EMBL" id="WBZC01000010">
    <property type="protein sequence ID" value="KAB3537285.1"/>
    <property type="molecule type" value="Genomic_DNA"/>
</dbReference>
<keyword evidence="3" id="KW-1185">Reference proteome</keyword>
<dbReference type="CDD" id="cd00755">
    <property type="entry name" value="YgdL_like"/>
    <property type="match status" value="1"/>
</dbReference>
<dbReference type="InterPro" id="IPR045886">
    <property type="entry name" value="ThiF/MoeB/HesA"/>
</dbReference>